<dbReference type="RefSeq" id="WP_092895629.1">
    <property type="nucleotide sequence ID" value="NZ_FOKK01000004.1"/>
</dbReference>
<evidence type="ECO:0000313" key="1">
    <source>
        <dbReference type="EMBL" id="SFB09729.1"/>
    </source>
</evidence>
<dbReference type="PANTHER" id="PTHR43239">
    <property type="entry name" value="UPF0734 PROTEIN DDB_G0273871/DDB_G0273177"/>
    <property type="match status" value="1"/>
</dbReference>
<dbReference type="OrthoDB" id="1430580at2"/>
<dbReference type="Proteomes" id="UP000198790">
    <property type="component" value="Unassembled WGS sequence"/>
</dbReference>
<dbReference type="InterPro" id="IPR008000">
    <property type="entry name" value="Rham/fucose_mutarotase"/>
</dbReference>
<keyword evidence="2" id="KW-1185">Reference proteome</keyword>
<protein>
    <submittedName>
        <fullName evidence="1">L-rhamnose mutarotase</fullName>
    </submittedName>
</protein>
<dbReference type="Pfam" id="PF05336">
    <property type="entry name" value="rhaM"/>
    <property type="match status" value="1"/>
</dbReference>
<dbReference type="Gene3D" id="3.30.70.100">
    <property type="match status" value="1"/>
</dbReference>
<accession>A0A1I0Y8P3</accession>
<dbReference type="InterPro" id="IPR052996">
    <property type="entry name" value="Carb_Metab_Mutarotase"/>
</dbReference>
<dbReference type="EMBL" id="FOKK01000004">
    <property type="protein sequence ID" value="SFB09729.1"/>
    <property type="molecule type" value="Genomic_DNA"/>
</dbReference>
<dbReference type="AlphaFoldDB" id="A0A1I0Y8P3"/>
<dbReference type="PANTHER" id="PTHR43239:SF1">
    <property type="entry name" value="UPF0734 PROTEIN DDB_G0273871_DDB_G0273177"/>
    <property type="match status" value="1"/>
</dbReference>
<evidence type="ECO:0000313" key="2">
    <source>
        <dbReference type="Proteomes" id="UP000198790"/>
    </source>
</evidence>
<gene>
    <name evidence="1" type="ORF">SAMN04489723_104178</name>
</gene>
<reference evidence="1 2" key="1">
    <citation type="submission" date="2016-10" db="EMBL/GenBank/DDBJ databases">
        <authorList>
            <person name="de Groot N.N."/>
        </authorList>
    </citation>
    <scope>NUCLEOTIDE SEQUENCE [LARGE SCALE GENOMIC DNA]</scope>
    <source>
        <strain evidence="1 2">DSM 23399</strain>
    </source>
</reference>
<name>A0A1I0Y8P3_9BACT</name>
<dbReference type="InterPro" id="IPR011008">
    <property type="entry name" value="Dimeric_a/b-barrel"/>
</dbReference>
<dbReference type="STRING" id="237018.SAMN04489723_104178"/>
<sequence length="113" mass="13262">MKRFALTLDLIDDEESIKEYEQHHAAGAAWPEVTQHDIDAGILNIEIFRTGNRMFMLLETVDEFDFDVKAKFDAANPKIAEWEAFMWKYQKPIPWAKPGEKWVLMNRIFKSGE</sequence>
<dbReference type="SUPFAM" id="SSF54909">
    <property type="entry name" value="Dimeric alpha+beta barrel"/>
    <property type="match status" value="1"/>
</dbReference>
<proteinExistence type="predicted"/>
<organism evidence="1 2">
    <name type="scientific">Algoriphagus aquimarinus</name>
    <dbReference type="NCBI Taxonomy" id="237018"/>
    <lineage>
        <taxon>Bacteria</taxon>
        <taxon>Pseudomonadati</taxon>
        <taxon>Bacteroidota</taxon>
        <taxon>Cytophagia</taxon>
        <taxon>Cytophagales</taxon>
        <taxon>Cyclobacteriaceae</taxon>
        <taxon>Algoriphagus</taxon>
    </lineage>
</organism>
<dbReference type="GO" id="GO:0016857">
    <property type="term" value="F:racemase and epimerase activity, acting on carbohydrates and derivatives"/>
    <property type="evidence" value="ECO:0007669"/>
    <property type="project" value="InterPro"/>
</dbReference>